<dbReference type="Proteomes" id="UP000070529">
    <property type="component" value="Unassembled WGS sequence"/>
</dbReference>
<dbReference type="RefSeq" id="WP_067419083.1">
    <property type="nucleotide sequence ID" value="NZ_LNTY01000050.1"/>
</dbReference>
<keyword evidence="1" id="KW-1133">Transmembrane helix</keyword>
<comment type="caution">
    <text evidence="2">The sequence shown here is derived from an EMBL/GenBank/DDBJ whole genome shotgun (WGS) entry which is preliminary data.</text>
</comment>
<keyword evidence="3" id="KW-1185">Reference proteome</keyword>
<feature type="transmembrane region" description="Helical" evidence="1">
    <location>
        <begin position="56"/>
        <end position="74"/>
    </location>
</feature>
<evidence type="ECO:0000313" key="2">
    <source>
        <dbReference type="EMBL" id="KXF80557.1"/>
    </source>
</evidence>
<dbReference type="EMBL" id="LNTY01000050">
    <property type="protein sequence ID" value="KXF80557.1"/>
    <property type="molecule type" value="Genomic_DNA"/>
</dbReference>
<reference evidence="2 3" key="1">
    <citation type="submission" date="2015-11" db="EMBL/GenBank/DDBJ databases">
        <title>Genomic Taxonomy of the Vibrionaceae.</title>
        <authorList>
            <person name="Gomez-Gil B."/>
            <person name="Enciso-Ibarra J."/>
        </authorList>
    </citation>
    <scope>NUCLEOTIDE SEQUENCE [LARGE SCALE GENOMIC DNA]</scope>
    <source>
        <strain evidence="2 3">CAIM 912</strain>
    </source>
</reference>
<keyword evidence="1" id="KW-0812">Transmembrane</keyword>
<name>A0A135I584_9GAMM</name>
<evidence type="ECO:0000313" key="3">
    <source>
        <dbReference type="Proteomes" id="UP000070529"/>
    </source>
</evidence>
<accession>A0A135I584</accession>
<organism evidence="2 3">
    <name type="scientific">Enterovibrio coralii</name>
    <dbReference type="NCBI Taxonomy" id="294935"/>
    <lineage>
        <taxon>Bacteria</taxon>
        <taxon>Pseudomonadati</taxon>
        <taxon>Pseudomonadota</taxon>
        <taxon>Gammaproteobacteria</taxon>
        <taxon>Vibrionales</taxon>
        <taxon>Vibrionaceae</taxon>
        <taxon>Enterovibrio</taxon>
    </lineage>
</organism>
<proteinExistence type="predicted"/>
<gene>
    <name evidence="2" type="ORF">ATN88_07695</name>
</gene>
<sequence>MKNDDDFYAWKAIREKGKFDYFLGEVTKGSMLLSFFIAGLAIFNGVDAVVDFFSESFYWILFMVLAFPIVLFVWQYKEHQYRKECERRGFEFVKPSLFGS</sequence>
<keyword evidence="1" id="KW-0472">Membrane</keyword>
<feature type="transmembrane region" description="Helical" evidence="1">
    <location>
        <begin position="21"/>
        <end position="44"/>
    </location>
</feature>
<dbReference type="AlphaFoldDB" id="A0A135I584"/>
<protein>
    <submittedName>
        <fullName evidence="2">Uncharacterized protein</fullName>
    </submittedName>
</protein>
<evidence type="ECO:0000256" key="1">
    <source>
        <dbReference type="SAM" id="Phobius"/>
    </source>
</evidence>